<sequence>MQNANYLKSYLHLHLIVFIWGFTAILGDLISVKEEAVVWYRMLLAGIFMLLFILLTKKDWRLSPKSLIRLFLVGLLIALHWVFFFKAINVSNVSITLAVFSTGAFFASILEPIFFNRKMLWYEVFFGIIIVGALLMILQVEQTYILGMAYALLSVFLGVIFTLFNGKLIQKYDPSVITLYEFFAGAAFISIYLLATQKFTPEFFNVSLNDWLLIIVLASICTAYAFTASVNVMKRLSPYTVMLTTNLEPVYGIALAFFILGEKEKMSFGFYIGAIIILTTVILNGILKNREKLK</sequence>
<dbReference type="EMBL" id="JAABLM010000021">
    <property type="protein sequence ID" value="NBL66053.1"/>
    <property type="molecule type" value="Genomic_DNA"/>
</dbReference>
<dbReference type="Proteomes" id="UP000798602">
    <property type="component" value="Unassembled WGS sequence"/>
</dbReference>
<feature type="domain" description="EamA" evidence="7">
    <location>
        <begin position="146"/>
        <end position="284"/>
    </location>
</feature>
<evidence type="ECO:0000256" key="5">
    <source>
        <dbReference type="ARBA" id="ARBA00023136"/>
    </source>
</evidence>
<evidence type="ECO:0000256" key="3">
    <source>
        <dbReference type="ARBA" id="ARBA00022692"/>
    </source>
</evidence>
<evidence type="ECO:0000259" key="7">
    <source>
        <dbReference type="Pfam" id="PF00892"/>
    </source>
</evidence>
<feature type="transmembrane region" description="Helical" evidence="6">
    <location>
        <begin position="94"/>
        <end position="113"/>
    </location>
</feature>
<comment type="subcellular location">
    <subcellularLocation>
        <location evidence="1">Cell membrane</location>
        <topology evidence="1">Multi-pass membrane protein</topology>
    </subcellularLocation>
</comment>
<gene>
    <name evidence="8" type="ORF">GV828_12680</name>
</gene>
<keyword evidence="5 6" id="KW-0472">Membrane</keyword>
<keyword evidence="4 6" id="KW-1133">Transmembrane helix</keyword>
<dbReference type="InterPro" id="IPR000620">
    <property type="entry name" value="EamA_dom"/>
</dbReference>
<evidence type="ECO:0000256" key="6">
    <source>
        <dbReference type="SAM" id="Phobius"/>
    </source>
</evidence>
<feature type="transmembrane region" description="Helical" evidence="6">
    <location>
        <begin position="12"/>
        <end position="32"/>
    </location>
</feature>
<evidence type="ECO:0000313" key="9">
    <source>
        <dbReference type="Proteomes" id="UP000798602"/>
    </source>
</evidence>
<keyword evidence="2" id="KW-1003">Cell membrane</keyword>
<dbReference type="SUPFAM" id="SSF103481">
    <property type="entry name" value="Multidrug resistance efflux transporter EmrE"/>
    <property type="match status" value="2"/>
</dbReference>
<feature type="transmembrane region" description="Helical" evidence="6">
    <location>
        <begin position="266"/>
        <end position="287"/>
    </location>
</feature>
<accession>A0ABW9ZAV1</accession>
<comment type="caution">
    <text evidence="8">The sequence shown here is derived from an EMBL/GenBank/DDBJ whole genome shotgun (WGS) entry which is preliminary data.</text>
</comment>
<proteinExistence type="predicted"/>
<feature type="transmembrane region" description="Helical" evidence="6">
    <location>
        <begin position="176"/>
        <end position="195"/>
    </location>
</feature>
<feature type="domain" description="EamA" evidence="7">
    <location>
        <begin position="11"/>
        <end position="138"/>
    </location>
</feature>
<evidence type="ECO:0000256" key="4">
    <source>
        <dbReference type="ARBA" id="ARBA00022989"/>
    </source>
</evidence>
<keyword evidence="9" id="KW-1185">Reference proteome</keyword>
<feature type="transmembrane region" description="Helical" evidence="6">
    <location>
        <begin position="211"/>
        <end position="232"/>
    </location>
</feature>
<dbReference type="InterPro" id="IPR037185">
    <property type="entry name" value="EmrE-like"/>
</dbReference>
<organism evidence="8 9">
    <name type="scientific">Flavobacterium ichthyis</name>
    <dbReference type="NCBI Taxonomy" id="2698827"/>
    <lineage>
        <taxon>Bacteria</taxon>
        <taxon>Pseudomonadati</taxon>
        <taxon>Bacteroidota</taxon>
        <taxon>Flavobacteriia</taxon>
        <taxon>Flavobacteriales</taxon>
        <taxon>Flavobacteriaceae</taxon>
        <taxon>Flavobacterium</taxon>
    </lineage>
</organism>
<protein>
    <submittedName>
        <fullName evidence="8">EamA family transporter</fullName>
    </submittedName>
</protein>
<feature type="transmembrane region" description="Helical" evidence="6">
    <location>
        <begin position="144"/>
        <end position="164"/>
    </location>
</feature>
<feature type="transmembrane region" description="Helical" evidence="6">
    <location>
        <begin position="38"/>
        <end position="55"/>
    </location>
</feature>
<feature type="transmembrane region" description="Helical" evidence="6">
    <location>
        <begin position="239"/>
        <end position="260"/>
    </location>
</feature>
<dbReference type="InterPro" id="IPR050638">
    <property type="entry name" value="AA-Vitamin_Transporters"/>
</dbReference>
<dbReference type="Pfam" id="PF00892">
    <property type="entry name" value="EamA"/>
    <property type="match status" value="2"/>
</dbReference>
<feature type="transmembrane region" description="Helical" evidence="6">
    <location>
        <begin position="67"/>
        <end position="88"/>
    </location>
</feature>
<dbReference type="RefSeq" id="WP_166537871.1">
    <property type="nucleotide sequence ID" value="NZ_JAABLM010000021.1"/>
</dbReference>
<evidence type="ECO:0000256" key="2">
    <source>
        <dbReference type="ARBA" id="ARBA00022475"/>
    </source>
</evidence>
<keyword evidence="3 6" id="KW-0812">Transmembrane</keyword>
<dbReference type="PANTHER" id="PTHR32322:SF18">
    <property type="entry name" value="S-ADENOSYLMETHIONINE_S-ADENOSYLHOMOCYSTEINE TRANSPORTER"/>
    <property type="match status" value="1"/>
</dbReference>
<evidence type="ECO:0000256" key="1">
    <source>
        <dbReference type="ARBA" id="ARBA00004651"/>
    </source>
</evidence>
<reference evidence="9" key="1">
    <citation type="submission" date="2020-01" db="EMBL/GenBank/DDBJ databases">
        <title>Sphingomonas sp. strain CSW-10.</title>
        <authorList>
            <person name="Chen W.-M."/>
        </authorList>
    </citation>
    <scope>NUCLEOTIDE SEQUENCE [LARGE SCALE GENOMIC DNA]</scope>
    <source>
        <strain evidence="9">NST-5</strain>
    </source>
</reference>
<feature type="transmembrane region" description="Helical" evidence="6">
    <location>
        <begin position="120"/>
        <end position="138"/>
    </location>
</feature>
<evidence type="ECO:0000313" key="8">
    <source>
        <dbReference type="EMBL" id="NBL66053.1"/>
    </source>
</evidence>
<name>A0ABW9ZAV1_9FLAO</name>
<dbReference type="PANTHER" id="PTHR32322">
    <property type="entry name" value="INNER MEMBRANE TRANSPORTER"/>
    <property type="match status" value="1"/>
</dbReference>